<reference evidence="1" key="1">
    <citation type="submission" date="2007-07" db="EMBL/GenBank/DDBJ databases">
        <title>PCAP assembly of the Caenorhabditis remanei genome.</title>
        <authorList>
            <consortium name="The Caenorhabditis remanei Sequencing Consortium"/>
            <person name="Wilson R.K."/>
        </authorList>
    </citation>
    <scope>NUCLEOTIDE SEQUENCE [LARGE SCALE GENOMIC DNA]</scope>
    <source>
        <strain evidence="1">PB4641</strain>
    </source>
</reference>
<protein>
    <submittedName>
        <fullName evidence="1">Uncharacterized protein</fullName>
    </submittedName>
</protein>
<dbReference type="AlphaFoldDB" id="E3MHG0"/>
<organism evidence="2">
    <name type="scientific">Caenorhabditis remanei</name>
    <name type="common">Caenorhabditis vulgaris</name>
    <dbReference type="NCBI Taxonomy" id="31234"/>
    <lineage>
        <taxon>Eukaryota</taxon>
        <taxon>Metazoa</taxon>
        <taxon>Ecdysozoa</taxon>
        <taxon>Nematoda</taxon>
        <taxon>Chromadorea</taxon>
        <taxon>Rhabditida</taxon>
        <taxon>Rhabditina</taxon>
        <taxon>Rhabditomorpha</taxon>
        <taxon>Rhabditoidea</taxon>
        <taxon>Rhabditidae</taxon>
        <taxon>Peloderinae</taxon>
        <taxon>Caenorhabditis</taxon>
    </lineage>
</organism>
<proteinExistence type="predicted"/>
<dbReference type="Proteomes" id="UP000008281">
    <property type="component" value="Unassembled WGS sequence"/>
</dbReference>
<evidence type="ECO:0000313" key="1">
    <source>
        <dbReference type="EMBL" id="EFP02028.1"/>
    </source>
</evidence>
<keyword evidence="2" id="KW-1185">Reference proteome</keyword>
<gene>
    <name evidence="1" type="ORF">CRE_22777</name>
</gene>
<dbReference type="HOGENOM" id="CLU_1385343_0_0_1"/>
<name>E3MHG0_CAERE</name>
<dbReference type="EMBL" id="DS268445">
    <property type="protein sequence ID" value="EFP02028.1"/>
    <property type="molecule type" value="Genomic_DNA"/>
</dbReference>
<accession>E3MHG0</accession>
<sequence>MSSDEVTVKTDCENEYCYRCVPLSQVEQMKENTIYNLCEKYRWIAAHTLLSSTENSSKLTIREEIQRALTCSKCPPMNSLSEIEKLKAEITEECVLDLDRYVERFLSIELSASEGFNAQKVFDSAFKCQKCPKIETTSQYEQMWAKIVVMMRRYDRDAALKTVRDANDAFEKQKRIEASLKSAYDGKDSNMKTCINN</sequence>
<evidence type="ECO:0000313" key="2">
    <source>
        <dbReference type="Proteomes" id="UP000008281"/>
    </source>
</evidence>